<accession>A0AAW2FSQ0</accession>
<feature type="region of interest" description="Disordered" evidence="1">
    <location>
        <begin position="91"/>
        <end position="130"/>
    </location>
</feature>
<evidence type="ECO:0000313" key="3">
    <source>
        <dbReference type="Proteomes" id="UP001430953"/>
    </source>
</evidence>
<dbReference type="AlphaFoldDB" id="A0AAW2FSQ0"/>
<sequence length="130" mass="14926">MPNELSTYNSGLSTRAYLKLVEGSRRESIILSSPLRGDRTAENSACKENPARHPTFQDEKKITERHHVLRKPSQIQQAVNKQIAELRTKNTFFHGHDKGVKYPIHPNHPERRRRPPAPAEQLRIITSKST</sequence>
<keyword evidence="3" id="KW-1185">Reference proteome</keyword>
<organism evidence="2 3">
    <name type="scientific">Cardiocondyla obscurior</name>
    <dbReference type="NCBI Taxonomy" id="286306"/>
    <lineage>
        <taxon>Eukaryota</taxon>
        <taxon>Metazoa</taxon>
        <taxon>Ecdysozoa</taxon>
        <taxon>Arthropoda</taxon>
        <taxon>Hexapoda</taxon>
        <taxon>Insecta</taxon>
        <taxon>Pterygota</taxon>
        <taxon>Neoptera</taxon>
        <taxon>Endopterygota</taxon>
        <taxon>Hymenoptera</taxon>
        <taxon>Apocrita</taxon>
        <taxon>Aculeata</taxon>
        <taxon>Formicoidea</taxon>
        <taxon>Formicidae</taxon>
        <taxon>Myrmicinae</taxon>
        <taxon>Cardiocondyla</taxon>
    </lineage>
</organism>
<dbReference type="EMBL" id="JADYXP020000009">
    <property type="protein sequence ID" value="KAL0116925.1"/>
    <property type="molecule type" value="Genomic_DNA"/>
</dbReference>
<gene>
    <name evidence="2" type="ORF">PUN28_010063</name>
</gene>
<comment type="caution">
    <text evidence="2">The sequence shown here is derived from an EMBL/GenBank/DDBJ whole genome shotgun (WGS) entry which is preliminary data.</text>
</comment>
<proteinExistence type="predicted"/>
<dbReference type="Proteomes" id="UP001430953">
    <property type="component" value="Unassembled WGS sequence"/>
</dbReference>
<reference evidence="2 3" key="1">
    <citation type="submission" date="2023-03" db="EMBL/GenBank/DDBJ databases">
        <title>High recombination rates correlate with genetic variation in Cardiocondyla obscurior ants.</title>
        <authorList>
            <person name="Errbii M."/>
        </authorList>
    </citation>
    <scope>NUCLEOTIDE SEQUENCE [LARGE SCALE GENOMIC DNA]</scope>
    <source>
        <strain evidence="2">Alpha-2009</strain>
        <tissue evidence="2">Whole body</tissue>
    </source>
</reference>
<name>A0AAW2FSQ0_9HYME</name>
<feature type="compositionally biased region" description="Basic and acidic residues" evidence="1">
    <location>
        <begin position="91"/>
        <end position="100"/>
    </location>
</feature>
<evidence type="ECO:0000313" key="2">
    <source>
        <dbReference type="EMBL" id="KAL0116925.1"/>
    </source>
</evidence>
<evidence type="ECO:0000256" key="1">
    <source>
        <dbReference type="SAM" id="MobiDB-lite"/>
    </source>
</evidence>
<feature type="region of interest" description="Disordered" evidence="1">
    <location>
        <begin position="32"/>
        <end position="56"/>
    </location>
</feature>
<protein>
    <submittedName>
        <fullName evidence="2">Uncharacterized protein</fullName>
    </submittedName>
</protein>